<dbReference type="SUPFAM" id="SSF54593">
    <property type="entry name" value="Glyoxalase/Bleomycin resistance protein/Dihydroxybiphenyl dioxygenase"/>
    <property type="match status" value="1"/>
</dbReference>
<evidence type="ECO:0000313" key="2">
    <source>
        <dbReference type="EMBL" id="SFN79878.1"/>
    </source>
</evidence>
<dbReference type="InterPro" id="IPR041581">
    <property type="entry name" value="Glyoxalase_6"/>
</dbReference>
<evidence type="ECO:0000313" key="3">
    <source>
        <dbReference type="Proteomes" id="UP000199614"/>
    </source>
</evidence>
<dbReference type="OrthoDB" id="3295209at2"/>
<dbReference type="PANTHER" id="PTHR35908:SF1">
    <property type="entry name" value="CONSERVED PROTEIN"/>
    <property type="match status" value="1"/>
</dbReference>
<dbReference type="Gene3D" id="3.10.180.10">
    <property type="entry name" value="2,3-Dihydroxybiphenyl 1,2-Dioxygenase, domain 1"/>
    <property type="match status" value="1"/>
</dbReference>
<dbReference type="InterPro" id="IPR037523">
    <property type="entry name" value="VOC_core"/>
</dbReference>
<keyword evidence="3" id="KW-1185">Reference proteome</keyword>
<accession>A0A1I5BYQ9</accession>
<dbReference type="RefSeq" id="WP_093346937.1">
    <property type="nucleotide sequence ID" value="NZ_FOUY01000021.1"/>
</dbReference>
<proteinExistence type="predicted"/>
<dbReference type="AlphaFoldDB" id="A0A1I5BYQ9"/>
<dbReference type="PANTHER" id="PTHR35908">
    <property type="entry name" value="HYPOTHETICAL FUSION PROTEIN"/>
    <property type="match status" value="1"/>
</dbReference>
<protein>
    <recommendedName>
        <fullName evidence="1">VOC domain-containing protein</fullName>
    </recommendedName>
</protein>
<dbReference type="PROSITE" id="PS51819">
    <property type="entry name" value="VOC"/>
    <property type="match status" value="1"/>
</dbReference>
<dbReference type="CDD" id="cd06587">
    <property type="entry name" value="VOC"/>
    <property type="match status" value="1"/>
</dbReference>
<dbReference type="EMBL" id="FOUY01000021">
    <property type="protein sequence ID" value="SFN79878.1"/>
    <property type="molecule type" value="Genomic_DNA"/>
</dbReference>
<sequence>MDSLEITINAADGERAAEFWCAALDYRIRYRRAPYLVLGPAEGTGPQLVVQTVGTGGGPGGVHLDLRVDRREETVARLAARGAQVQHEITEAGRTWTVMLDPEGNEFCVCPARTG</sequence>
<dbReference type="InterPro" id="IPR029068">
    <property type="entry name" value="Glyas_Bleomycin-R_OHBP_Dase"/>
</dbReference>
<evidence type="ECO:0000259" key="1">
    <source>
        <dbReference type="PROSITE" id="PS51819"/>
    </source>
</evidence>
<name>A0A1I5BYQ9_PSUAM</name>
<gene>
    <name evidence="2" type="ORF">SAMN05216207_1021119</name>
</gene>
<dbReference type="STRING" id="260086.SAMN05216207_1021119"/>
<dbReference type="Proteomes" id="UP000199614">
    <property type="component" value="Unassembled WGS sequence"/>
</dbReference>
<feature type="domain" description="VOC" evidence="1">
    <location>
        <begin position="1"/>
        <end position="112"/>
    </location>
</feature>
<organism evidence="2 3">
    <name type="scientific">Pseudonocardia ammonioxydans</name>
    <dbReference type="NCBI Taxonomy" id="260086"/>
    <lineage>
        <taxon>Bacteria</taxon>
        <taxon>Bacillati</taxon>
        <taxon>Actinomycetota</taxon>
        <taxon>Actinomycetes</taxon>
        <taxon>Pseudonocardiales</taxon>
        <taxon>Pseudonocardiaceae</taxon>
        <taxon>Pseudonocardia</taxon>
    </lineage>
</organism>
<dbReference type="Pfam" id="PF18029">
    <property type="entry name" value="Glyoxalase_6"/>
    <property type="match status" value="1"/>
</dbReference>
<reference evidence="2 3" key="1">
    <citation type="submission" date="2016-10" db="EMBL/GenBank/DDBJ databases">
        <authorList>
            <person name="de Groot N.N."/>
        </authorList>
    </citation>
    <scope>NUCLEOTIDE SEQUENCE [LARGE SCALE GENOMIC DNA]</scope>
    <source>
        <strain evidence="2 3">CGMCC 4.1877</strain>
    </source>
</reference>